<evidence type="ECO:0000256" key="1">
    <source>
        <dbReference type="SAM" id="MobiDB-lite"/>
    </source>
</evidence>
<proteinExistence type="predicted"/>
<comment type="caution">
    <text evidence="2">The sequence shown here is derived from an EMBL/GenBank/DDBJ whole genome shotgun (WGS) entry which is preliminary data.</text>
</comment>
<sequence length="211" mass="24377">MTSGSSQNNISSCEKCMQILKNILKFSPFPPRLTDGRSSSSRSPPHRHHPSIKPPKNMTPKLQTRRKMDGLDGGKRPSFIKIHGPDERGSESTQTSTLEASVTILWFQIISRTFMRGTNTKLFRWCCLHHHGCHHIFDKTACTHVSFPLLRYWTTFISCIPVHKEDLLVTIVIIRTLRQKNFHVCKRKLSKTQDFLVHIHDINALKQLHYL</sequence>
<dbReference type="AlphaFoldDB" id="A0A2U1LD34"/>
<dbReference type="OrthoDB" id="1586679at2759"/>
<evidence type="ECO:0000313" key="3">
    <source>
        <dbReference type="Proteomes" id="UP000245207"/>
    </source>
</evidence>
<dbReference type="EMBL" id="PKPP01010048">
    <property type="protein sequence ID" value="PWA46917.1"/>
    <property type="molecule type" value="Genomic_DNA"/>
</dbReference>
<reference evidence="2 3" key="1">
    <citation type="journal article" date="2018" name="Mol. Plant">
        <title>The genome of Artemisia annua provides insight into the evolution of Asteraceae family and artemisinin biosynthesis.</title>
        <authorList>
            <person name="Shen Q."/>
            <person name="Zhang L."/>
            <person name="Liao Z."/>
            <person name="Wang S."/>
            <person name="Yan T."/>
            <person name="Shi P."/>
            <person name="Liu M."/>
            <person name="Fu X."/>
            <person name="Pan Q."/>
            <person name="Wang Y."/>
            <person name="Lv Z."/>
            <person name="Lu X."/>
            <person name="Zhang F."/>
            <person name="Jiang W."/>
            <person name="Ma Y."/>
            <person name="Chen M."/>
            <person name="Hao X."/>
            <person name="Li L."/>
            <person name="Tang Y."/>
            <person name="Lv G."/>
            <person name="Zhou Y."/>
            <person name="Sun X."/>
            <person name="Brodelius P.E."/>
            <person name="Rose J.K.C."/>
            <person name="Tang K."/>
        </authorList>
    </citation>
    <scope>NUCLEOTIDE SEQUENCE [LARGE SCALE GENOMIC DNA]</scope>
    <source>
        <strain evidence="3">cv. Huhao1</strain>
        <tissue evidence="2">Leaf</tissue>
    </source>
</reference>
<protein>
    <submittedName>
        <fullName evidence="2">Uncharacterized protein</fullName>
    </submittedName>
</protein>
<feature type="compositionally biased region" description="Basic and acidic residues" evidence="1">
    <location>
        <begin position="66"/>
        <end position="75"/>
    </location>
</feature>
<dbReference type="Proteomes" id="UP000245207">
    <property type="component" value="Unassembled WGS sequence"/>
</dbReference>
<evidence type="ECO:0000313" key="2">
    <source>
        <dbReference type="EMBL" id="PWA46917.1"/>
    </source>
</evidence>
<gene>
    <name evidence="2" type="ORF">CTI12_AA501660</name>
</gene>
<accession>A0A2U1LD34</accession>
<organism evidence="2 3">
    <name type="scientific">Artemisia annua</name>
    <name type="common">Sweet wormwood</name>
    <dbReference type="NCBI Taxonomy" id="35608"/>
    <lineage>
        <taxon>Eukaryota</taxon>
        <taxon>Viridiplantae</taxon>
        <taxon>Streptophyta</taxon>
        <taxon>Embryophyta</taxon>
        <taxon>Tracheophyta</taxon>
        <taxon>Spermatophyta</taxon>
        <taxon>Magnoliopsida</taxon>
        <taxon>eudicotyledons</taxon>
        <taxon>Gunneridae</taxon>
        <taxon>Pentapetalae</taxon>
        <taxon>asterids</taxon>
        <taxon>campanulids</taxon>
        <taxon>Asterales</taxon>
        <taxon>Asteraceae</taxon>
        <taxon>Asteroideae</taxon>
        <taxon>Anthemideae</taxon>
        <taxon>Artemisiinae</taxon>
        <taxon>Artemisia</taxon>
    </lineage>
</organism>
<keyword evidence="3" id="KW-1185">Reference proteome</keyword>
<name>A0A2U1LD34_ARTAN</name>
<feature type="region of interest" description="Disordered" evidence="1">
    <location>
        <begin position="28"/>
        <end position="95"/>
    </location>
</feature>